<comment type="caution">
    <text evidence="2">The sequence shown here is derived from an EMBL/GenBank/DDBJ whole genome shotgun (WGS) entry which is preliminary data.</text>
</comment>
<dbReference type="Pfam" id="PF01569">
    <property type="entry name" value="PAP2"/>
    <property type="match status" value="1"/>
</dbReference>
<feature type="domain" description="Phosphatidic acid phosphatase type 2/haloperoxidase" evidence="1">
    <location>
        <begin position="310"/>
        <end position="425"/>
    </location>
</feature>
<dbReference type="InterPro" id="IPR036938">
    <property type="entry name" value="PAP2/HPO_sf"/>
</dbReference>
<dbReference type="InterPro" id="IPR000326">
    <property type="entry name" value="PAP2/HPO"/>
</dbReference>
<keyword evidence="3" id="KW-1185">Reference proteome</keyword>
<dbReference type="PANTHER" id="PTHR34599">
    <property type="entry name" value="PEROXIDASE-RELATED"/>
    <property type="match status" value="1"/>
</dbReference>
<organism evidence="2 3">
    <name type="scientific">Emticicia aquatilis</name>
    <dbReference type="NCBI Taxonomy" id="1537369"/>
    <lineage>
        <taxon>Bacteria</taxon>
        <taxon>Pseudomonadati</taxon>
        <taxon>Bacteroidota</taxon>
        <taxon>Cytophagia</taxon>
        <taxon>Cytophagales</taxon>
        <taxon>Leadbetterellaceae</taxon>
        <taxon>Emticicia</taxon>
    </lineage>
</organism>
<dbReference type="EMBL" id="BMKK01000017">
    <property type="protein sequence ID" value="GGD81268.1"/>
    <property type="molecule type" value="Genomic_DNA"/>
</dbReference>
<evidence type="ECO:0000313" key="3">
    <source>
        <dbReference type="Proteomes" id="UP000609064"/>
    </source>
</evidence>
<evidence type="ECO:0000259" key="1">
    <source>
        <dbReference type="Pfam" id="PF01569"/>
    </source>
</evidence>
<name>A0A917DZ44_9BACT</name>
<dbReference type="Gene3D" id="1.10.606.20">
    <property type="match status" value="1"/>
</dbReference>
<dbReference type="SUPFAM" id="SSF48317">
    <property type="entry name" value="Acid phosphatase/Vanadium-dependent haloperoxidase"/>
    <property type="match status" value="1"/>
</dbReference>
<reference evidence="2" key="2">
    <citation type="submission" date="2020-09" db="EMBL/GenBank/DDBJ databases">
        <authorList>
            <person name="Sun Q."/>
            <person name="Zhou Y."/>
        </authorList>
    </citation>
    <scope>NUCLEOTIDE SEQUENCE</scope>
    <source>
        <strain evidence="2">CGMCC 1.15958</strain>
    </source>
</reference>
<dbReference type="PANTHER" id="PTHR34599:SF1">
    <property type="entry name" value="PHOSPHATIDIC ACID PHOSPHATASE TYPE 2_HALOPEROXIDASE DOMAIN-CONTAINING PROTEIN"/>
    <property type="match status" value="1"/>
</dbReference>
<accession>A0A917DZ44</accession>
<dbReference type="Proteomes" id="UP000609064">
    <property type="component" value="Unassembled WGS sequence"/>
</dbReference>
<gene>
    <name evidence="2" type="ORF">GCM10011514_51690</name>
</gene>
<reference evidence="2" key="1">
    <citation type="journal article" date="2014" name="Int. J. Syst. Evol. Microbiol.">
        <title>Complete genome sequence of Corynebacterium casei LMG S-19264T (=DSM 44701T), isolated from a smear-ripened cheese.</title>
        <authorList>
            <consortium name="US DOE Joint Genome Institute (JGI-PGF)"/>
            <person name="Walter F."/>
            <person name="Albersmeier A."/>
            <person name="Kalinowski J."/>
            <person name="Ruckert C."/>
        </authorList>
    </citation>
    <scope>NUCLEOTIDE SEQUENCE</scope>
    <source>
        <strain evidence="2">CGMCC 1.15958</strain>
    </source>
</reference>
<proteinExistence type="predicted"/>
<sequence length="441" mass="50085">MLICSFPANSKKILAEKKEISQEVALKWAKITLNFINRQPNKSPTFISRTLAYTGITMYESVVHSSTKYQSITQELNGLGKLPMPASGKIYDWETVLNAGQSKIVRLLWQPLKTEYGRYTIVMLDSLEKAILNERKSVVKDTAIISRSINYGKDIAESIYQWSMTDGGHEMNFKSFDPAYKYPQGTNYWVPPIGGQSPVLMPLHPYWGKNRSFIKADAELPVVPILPVSDDTTSAYFRQFKEVYIIQKNLTQEQKEIANWWGDDPAFTTAPPGHSYHLASIILKNKNADLVVAAMTFAKVGIACADAFINCWRNKYTYHSERPKAYIQRNIDKKFVQYWPEPPFPAFPSGHSTQMSATAEVLISVFGDKVSFVDDTHQGRPKDVVRNVDYKSRNFERISQIAEECGISRLYGGIHTMQDNDVGLVEGKKIGKNINQIKWKK</sequence>
<protein>
    <recommendedName>
        <fullName evidence="1">Phosphatidic acid phosphatase type 2/haloperoxidase domain-containing protein</fullName>
    </recommendedName>
</protein>
<evidence type="ECO:0000313" key="2">
    <source>
        <dbReference type="EMBL" id="GGD81268.1"/>
    </source>
</evidence>
<dbReference type="CDD" id="cd03398">
    <property type="entry name" value="PAP2_haloperoxidase"/>
    <property type="match status" value="1"/>
</dbReference>
<dbReference type="AlphaFoldDB" id="A0A917DZ44"/>
<dbReference type="InterPro" id="IPR052559">
    <property type="entry name" value="V-haloperoxidase"/>
</dbReference>